<feature type="region of interest" description="Disordered" evidence="1">
    <location>
        <begin position="160"/>
        <end position="216"/>
    </location>
</feature>
<dbReference type="AlphaFoldDB" id="A0A6C0IWL7"/>
<evidence type="ECO:0000256" key="1">
    <source>
        <dbReference type="SAM" id="MobiDB-lite"/>
    </source>
</evidence>
<reference evidence="2" key="1">
    <citation type="journal article" date="2020" name="Nature">
        <title>Giant virus diversity and host interactions through global metagenomics.</title>
        <authorList>
            <person name="Schulz F."/>
            <person name="Roux S."/>
            <person name="Paez-Espino D."/>
            <person name="Jungbluth S."/>
            <person name="Walsh D.A."/>
            <person name="Denef V.J."/>
            <person name="McMahon K.D."/>
            <person name="Konstantinidis K.T."/>
            <person name="Eloe-Fadrosh E.A."/>
            <person name="Kyrpides N.C."/>
            <person name="Woyke T."/>
        </authorList>
    </citation>
    <scope>NUCLEOTIDE SEQUENCE</scope>
    <source>
        <strain evidence="2">GVMAG-M-3300025138-11</strain>
    </source>
</reference>
<sequence length="216" mass="25831">MTLEKDFLENDPPIRGQNYVCLSFVSPDKILENKNLFLVKKYLEDLVSEKNINLDKEYLDNIADKYEDFLYNNRERYSREFDEKNDFNTSVRGVKVRGVYDTIQEAETRAKQFQSMDKYFNVFVGQVGYWLPWDPNPDSIENQEYGEKDLNELVKKYQENKDAKDKHFRENVDHVKNEAQKKIETSNENENENENSIEKTLNEKDPWLKQKENQSE</sequence>
<dbReference type="Pfam" id="PF19150">
    <property type="entry name" value="DUF5832"/>
    <property type="match status" value="1"/>
</dbReference>
<name>A0A6C0IWL7_9ZZZZ</name>
<dbReference type="EMBL" id="MN740277">
    <property type="protein sequence ID" value="QHT97482.1"/>
    <property type="molecule type" value="Genomic_DNA"/>
</dbReference>
<dbReference type="InterPro" id="IPR043872">
    <property type="entry name" value="DUF5832"/>
</dbReference>
<protein>
    <submittedName>
        <fullName evidence="2">Uncharacterized protein</fullName>
    </submittedName>
</protein>
<feature type="compositionally biased region" description="Basic and acidic residues" evidence="1">
    <location>
        <begin position="160"/>
        <end position="185"/>
    </location>
</feature>
<feature type="compositionally biased region" description="Basic and acidic residues" evidence="1">
    <location>
        <begin position="196"/>
        <end position="216"/>
    </location>
</feature>
<proteinExistence type="predicted"/>
<accession>A0A6C0IWL7</accession>
<evidence type="ECO:0000313" key="2">
    <source>
        <dbReference type="EMBL" id="QHT97482.1"/>
    </source>
</evidence>
<organism evidence="2">
    <name type="scientific">viral metagenome</name>
    <dbReference type="NCBI Taxonomy" id="1070528"/>
    <lineage>
        <taxon>unclassified sequences</taxon>
        <taxon>metagenomes</taxon>
        <taxon>organismal metagenomes</taxon>
    </lineage>
</organism>